<dbReference type="EMBL" id="JBHSBH010000002">
    <property type="protein sequence ID" value="MFC3994532.1"/>
    <property type="molecule type" value="Genomic_DNA"/>
</dbReference>
<comment type="caution">
    <text evidence="2">The sequence shown here is derived from an EMBL/GenBank/DDBJ whole genome shotgun (WGS) entry which is preliminary data.</text>
</comment>
<keyword evidence="3" id="KW-1185">Reference proteome</keyword>
<dbReference type="InterPro" id="IPR036866">
    <property type="entry name" value="RibonucZ/Hydroxyglut_hydro"/>
</dbReference>
<dbReference type="SUPFAM" id="SSF56281">
    <property type="entry name" value="Metallo-hydrolase/oxidoreductase"/>
    <property type="match status" value="1"/>
</dbReference>
<dbReference type="InterPro" id="IPR037482">
    <property type="entry name" value="ST1585_MBL-fold"/>
</dbReference>
<dbReference type="Proteomes" id="UP001595847">
    <property type="component" value="Unassembled WGS sequence"/>
</dbReference>
<proteinExistence type="predicted"/>
<feature type="domain" description="Metallo-beta-lactamase" evidence="1">
    <location>
        <begin position="34"/>
        <end position="233"/>
    </location>
</feature>
<evidence type="ECO:0000313" key="2">
    <source>
        <dbReference type="EMBL" id="MFC3994532.1"/>
    </source>
</evidence>
<dbReference type="SMART" id="SM00849">
    <property type="entry name" value="Lactamase_B"/>
    <property type="match status" value="1"/>
</dbReference>
<gene>
    <name evidence="2" type="ORF">ACFOVU_01290</name>
</gene>
<dbReference type="InterPro" id="IPR001279">
    <property type="entry name" value="Metallo-B-lactamas"/>
</dbReference>
<dbReference type="Gene3D" id="3.60.15.10">
    <property type="entry name" value="Ribonuclease Z/Hydroxyacylglutathione hydrolase-like"/>
    <property type="match status" value="1"/>
</dbReference>
<dbReference type="RefSeq" id="WP_378529399.1">
    <property type="nucleotide sequence ID" value="NZ_JBHSBH010000002.1"/>
</dbReference>
<protein>
    <submittedName>
        <fullName evidence="2">MBL fold metallo-hydrolase</fullName>
    </submittedName>
</protein>
<accession>A0ABV8FFI8</accession>
<dbReference type="PANTHER" id="PTHR42951">
    <property type="entry name" value="METALLO-BETA-LACTAMASE DOMAIN-CONTAINING"/>
    <property type="match status" value="1"/>
</dbReference>
<reference evidence="3" key="1">
    <citation type="journal article" date="2019" name="Int. J. Syst. Evol. Microbiol.">
        <title>The Global Catalogue of Microorganisms (GCM) 10K type strain sequencing project: providing services to taxonomists for standard genome sequencing and annotation.</title>
        <authorList>
            <consortium name="The Broad Institute Genomics Platform"/>
            <consortium name="The Broad Institute Genome Sequencing Center for Infectious Disease"/>
            <person name="Wu L."/>
            <person name="Ma J."/>
        </authorList>
    </citation>
    <scope>NUCLEOTIDE SEQUENCE [LARGE SCALE GENOMIC DNA]</scope>
    <source>
        <strain evidence="3">TBRC 1826</strain>
    </source>
</reference>
<name>A0ABV8FFI8_9ACTN</name>
<evidence type="ECO:0000313" key="3">
    <source>
        <dbReference type="Proteomes" id="UP001595847"/>
    </source>
</evidence>
<dbReference type="CDD" id="cd07726">
    <property type="entry name" value="ST1585-like_MBL-fold"/>
    <property type="match status" value="1"/>
</dbReference>
<organism evidence="2 3">
    <name type="scientific">Nocardiopsis sediminis</name>
    <dbReference type="NCBI Taxonomy" id="1778267"/>
    <lineage>
        <taxon>Bacteria</taxon>
        <taxon>Bacillati</taxon>
        <taxon>Actinomycetota</taxon>
        <taxon>Actinomycetes</taxon>
        <taxon>Streptosporangiales</taxon>
        <taxon>Nocardiopsidaceae</taxon>
        <taxon>Nocardiopsis</taxon>
    </lineage>
</organism>
<evidence type="ECO:0000259" key="1">
    <source>
        <dbReference type="SMART" id="SM00849"/>
    </source>
</evidence>
<dbReference type="PANTHER" id="PTHR42951:SF22">
    <property type="entry name" value="METALLO BETA-LACTAMASE SUPERFAMILY LIPOPROTEIN"/>
    <property type="match status" value="1"/>
</dbReference>
<dbReference type="Pfam" id="PF00753">
    <property type="entry name" value="Lactamase_B"/>
    <property type="match status" value="1"/>
</dbReference>
<sequence length="335" mass="35415">MNNGADTDGLPNGITALGDDVFAIDTRMAGYPGITSSYLIRSERPCVIEVGTAGSAETLRDGLAALGIEAGDLATIAVTHIHLDHAGGTGDVAKMFPSAEIVVHERGARHLADPARLMRSARMVWGDRLDLLFGEMRPTDAPRIRAVAETGEIDLGGGRRLTTHYAPGHAKHHVGLVDSANGDLYVGDALGVYNPHTGDVRPATPPPDFDLDAAVASFRLFDGIEAQRLMFSHFGAVGEVERTLTRAEEELHAWVEAVTQAHADAPDLDHAVAMVRDRVRHRYHAPPADAPAESAKVMDVLSGVESNVSGIVHWLDRLAAEQGSGTAGDTGGSPA</sequence>
<dbReference type="InterPro" id="IPR050855">
    <property type="entry name" value="NDM-1-like"/>
</dbReference>